<evidence type="ECO:0000256" key="13">
    <source>
        <dbReference type="ARBA" id="ARBA00035852"/>
    </source>
</evidence>
<keyword evidence="10" id="KW-0443">Lipid metabolism</keyword>
<comment type="catalytic activity">
    <reaction evidence="21">
        <text>decanoyl-CoA + H2O = decanoate + CoA + H(+)</text>
        <dbReference type="Rhea" id="RHEA:40059"/>
        <dbReference type="ChEBI" id="CHEBI:15377"/>
        <dbReference type="ChEBI" id="CHEBI:15378"/>
        <dbReference type="ChEBI" id="CHEBI:27689"/>
        <dbReference type="ChEBI" id="CHEBI:57287"/>
        <dbReference type="ChEBI" id="CHEBI:61430"/>
    </reaction>
    <physiologicalReaction direction="left-to-right" evidence="21">
        <dbReference type="Rhea" id="RHEA:40060"/>
    </physiologicalReaction>
</comment>
<evidence type="ECO:0000256" key="14">
    <source>
        <dbReference type="ARBA" id="ARBA00037002"/>
    </source>
</evidence>
<dbReference type="EMBL" id="BAABIK010000016">
    <property type="protein sequence ID" value="GAA4945564.1"/>
    <property type="molecule type" value="Genomic_DNA"/>
</dbReference>
<dbReference type="SUPFAM" id="SSF54637">
    <property type="entry name" value="Thioesterase/thiol ester dehydrase-isomerase"/>
    <property type="match status" value="1"/>
</dbReference>
<dbReference type="PANTHER" id="PTHR12418">
    <property type="entry name" value="ACYL-COENZYME A THIOESTERASE THEM4"/>
    <property type="match status" value="1"/>
</dbReference>
<evidence type="ECO:0000256" key="15">
    <source>
        <dbReference type="ARBA" id="ARBA00038456"/>
    </source>
</evidence>
<keyword evidence="6" id="KW-0053">Apoptosis</keyword>
<evidence type="ECO:0000256" key="21">
    <source>
        <dbReference type="ARBA" id="ARBA00047969"/>
    </source>
</evidence>
<evidence type="ECO:0000259" key="24">
    <source>
        <dbReference type="Pfam" id="PF03061"/>
    </source>
</evidence>
<dbReference type="Proteomes" id="UP001499993">
    <property type="component" value="Unassembled WGS sequence"/>
</dbReference>
<comment type="catalytic activity">
    <reaction evidence="23">
        <text>tetradecanoyl-CoA + H2O = tetradecanoate + CoA + H(+)</text>
        <dbReference type="Rhea" id="RHEA:40119"/>
        <dbReference type="ChEBI" id="CHEBI:15377"/>
        <dbReference type="ChEBI" id="CHEBI:15378"/>
        <dbReference type="ChEBI" id="CHEBI:30807"/>
        <dbReference type="ChEBI" id="CHEBI:57287"/>
        <dbReference type="ChEBI" id="CHEBI:57385"/>
    </reaction>
    <physiologicalReaction direction="left-to-right" evidence="23">
        <dbReference type="Rhea" id="RHEA:40120"/>
    </physiologicalReaction>
</comment>
<keyword evidence="12" id="KW-0966">Cell projection</keyword>
<evidence type="ECO:0000256" key="7">
    <source>
        <dbReference type="ARBA" id="ARBA00022801"/>
    </source>
</evidence>
<sequence>MTVDADPVAELPDPRDYGLAVVGEEEIPAELTSLVAEVRSLVDAVARTRAGAEELSAARAAVAAAAAQLRDGPRHDVGTMVRRTWDDGRVEYGTLTNAVAGPTNAAAPPLRLETAPEGGLRAQVRLNGTYQGPPGLVHGGWLAALLDQALGAAAVAEGMPGLTANLDVDYRRPTPLNTPLEITSRVTGTERRKVSVAAEIRHDGEVTAEGTAIMVRLNLPGDGGA</sequence>
<keyword evidence="26" id="KW-1185">Reference proteome</keyword>
<keyword evidence="7" id="KW-0378">Hydrolase</keyword>
<gene>
    <name evidence="25" type="ORF">GCM10023224_31090</name>
</gene>
<comment type="catalytic activity">
    <reaction evidence="19">
        <text>octanoyl-CoA + H2O = octanoate + CoA + H(+)</text>
        <dbReference type="Rhea" id="RHEA:30143"/>
        <dbReference type="ChEBI" id="CHEBI:15377"/>
        <dbReference type="ChEBI" id="CHEBI:15378"/>
        <dbReference type="ChEBI" id="CHEBI:25646"/>
        <dbReference type="ChEBI" id="CHEBI:57287"/>
        <dbReference type="ChEBI" id="CHEBI:57386"/>
    </reaction>
    <physiologicalReaction direction="left-to-right" evidence="19">
        <dbReference type="Rhea" id="RHEA:30144"/>
    </physiologicalReaction>
</comment>
<evidence type="ECO:0000256" key="12">
    <source>
        <dbReference type="ARBA" id="ARBA00023273"/>
    </source>
</evidence>
<dbReference type="InterPro" id="IPR006683">
    <property type="entry name" value="Thioestr_dom"/>
</dbReference>
<evidence type="ECO:0000313" key="25">
    <source>
        <dbReference type="EMBL" id="GAA4945564.1"/>
    </source>
</evidence>
<organism evidence="25 26">
    <name type="scientific">Streptomonospora halophila</name>
    <dbReference type="NCBI Taxonomy" id="427369"/>
    <lineage>
        <taxon>Bacteria</taxon>
        <taxon>Bacillati</taxon>
        <taxon>Actinomycetota</taxon>
        <taxon>Actinomycetes</taxon>
        <taxon>Streptosporangiales</taxon>
        <taxon>Nocardiopsidaceae</taxon>
        <taxon>Streptomonospora</taxon>
    </lineage>
</organism>
<proteinExistence type="inferred from homology"/>
<evidence type="ECO:0000256" key="17">
    <source>
        <dbReference type="ARBA" id="ARBA00040123"/>
    </source>
</evidence>
<evidence type="ECO:0000256" key="9">
    <source>
        <dbReference type="ARBA" id="ARBA00022946"/>
    </source>
</evidence>
<evidence type="ECO:0000256" key="1">
    <source>
        <dbReference type="ARBA" id="ARBA00004170"/>
    </source>
</evidence>
<evidence type="ECO:0000256" key="19">
    <source>
        <dbReference type="ARBA" id="ARBA00047588"/>
    </source>
</evidence>
<dbReference type="Gene3D" id="3.10.129.10">
    <property type="entry name" value="Hotdog Thioesterase"/>
    <property type="match status" value="1"/>
</dbReference>
<feature type="domain" description="Thioesterase" evidence="24">
    <location>
        <begin position="135"/>
        <end position="207"/>
    </location>
</feature>
<dbReference type="InterPro" id="IPR029069">
    <property type="entry name" value="HotDog_dom_sf"/>
</dbReference>
<evidence type="ECO:0000256" key="3">
    <source>
        <dbReference type="ARBA" id="ARBA00004632"/>
    </source>
</evidence>
<dbReference type="EC" id="3.1.2.2" evidence="16"/>
<comment type="catalytic activity">
    <reaction evidence="13">
        <text>(5Z,8Z,11Z,14Z)-eicosatetraenoyl-CoA + H2O = (5Z,8Z,11Z,14Z)-eicosatetraenoate + CoA + H(+)</text>
        <dbReference type="Rhea" id="RHEA:40151"/>
        <dbReference type="ChEBI" id="CHEBI:15377"/>
        <dbReference type="ChEBI" id="CHEBI:15378"/>
        <dbReference type="ChEBI" id="CHEBI:32395"/>
        <dbReference type="ChEBI" id="CHEBI:57287"/>
        <dbReference type="ChEBI" id="CHEBI:57368"/>
    </reaction>
    <physiologicalReaction direction="left-to-right" evidence="13">
        <dbReference type="Rhea" id="RHEA:40152"/>
    </physiologicalReaction>
</comment>
<evidence type="ECO:0000256" key="20">
    <source>
        <dbReference type="ARBA" id="ARBA00047734"/>
    </source>
</evidence>
<keyword evidence="11" id="KW-0472">Membrane</keyword>
<evidence type="ECO:0000256" key="5">
    <source>
        <dbReference type="ARBA" id="ARBA00022490"/>
    </source>
</evidence>
<evidence type="ECO:0000256" key="22">
    <source>
        <dbReference type="ARBA" id="ARBA00048074"/>
    </source>
</evidence>
<evidence type="ECO:0000256" key="11">
    <source>
        <dbReference type="ARBA" id="ARBA00023136"/>
    </source>
</evidence>
<dbReference type="RefSeq" id="WP_345557122.1">
    <property type="nucleotide sequence ID" value="NZ_BAABIK010000016.1"/>
</dbReference>
<keyword evidence="8" id="KW-0276">Fatty acid metabolism</keyword>
<accession>A0ABP9GJD7</accession>
<dbReference type="Pfam" id="PF03061">
    <property type="entry name" value="4HBT"/>
    <property type="match status" value="1"/>
</dbReference>
<evidence type="ECO:0000256" key="8">
    <source>
        <dbReference type="ARBA" id="ARBA00022832"/>
    </source>
</evidence>
<evidence type="ECO:0000256" key="16">
    <source>
        <dbReference type="ARBA" id="ARBA00038848"/>
    </source>
</evidence>
<comment type="catalytic activity">
    <reaction evidence="14">
        <text>(9Z)-octadecenoyl-CoA + H2O = (9Z)-octadecenoate + CoA + H(+)</text>
        <dbReference type="Rhea" id="RHEA:40139"/>
        <dbReference type="ChEBI" id="CHEBI:15377"/>
        <dbReference type="ChEBI" id="CHEBI:15378"/>
        <dbReference type="ChEBI" id="CHEBI:30823"/>
        <dbReference type="ChEBI" id="CHEBI:57287"/>
        <dbReference type="ChEBI" id="CHEBI:57387"/>
    </reaction>
    <physiologicalReaction direction="left-to-right" evidence="14">
        <dbReference type="Rhea" id="RHEA:40140"/>
    </physiologicalReaction>
</comment>
<comment type="catalytic activity">
    <reaction evidence="22">
        <text>dodecanoyl-CoA + H2O = dodecanoate + CoA + H(+)</text>
        <dbReference type="Rhea" id="RHEA:30135"/>
        <dbReference type="ChEBI" id="CHEBI:15377"/>
        <dbReference type="ChEBI" id="CHEBI:15378"/>
        <dbReference type="ChEBI" id="CHEBI:18262"/>
        <dbReference type="ChEBI" id="CHEBI:57287"/>
        <dbReference type="ChEBI" id="CHEBI:57375"/>
    </reaction>
    <physiologicalReaction direction="left-to-right" evidence="22">
        <dbReference type="Rhea" id="RHEA:30136"/>
    </physiologicalReaction>
</comment>
<dbReference type="CDD" id="cd03443">
    <property type="entry name" value="PaaI_thioesterase"/>
    <property type="match status" value="1"/>
</dbReference>
<reference evidence="26" key="1">
    <citation type="journal article" date="2019" name="Int. J. Syst. Evol. Microbiol.">
        <title>The Global Catalogue of Microorganisms (GCM) 10K type strain sequencing project: providing services to taxonomists for standard genome sequencing and annotation.</title>
        <authorList>
            <consortium name="The Broad Institute Genomics Platform"/>
            <consortium name="The Broad Institute Genome Sequencing Center for Infectious Disease"/>
            <person name="Wu L."/>
            <person name="Ma J."/>
        </authorList>
    </citation>
    <scope>NUCLEOTIDE SEQUENCE [LARGE SCALE GENOMIC DNA]</scope>
    <source>
        <strain evidence="26">JCM 18123</strain>
    </source>
</reference>
<keyword evidence="4" id="KW-1003">Cell membrane</keyword>
<evidence type="ECO:0000256" key="23">
    <source>
        <dbReference type="ARBA" id="ARBA00048180"/>
    </source>
</evidence>
<keyword evidence="9" id="KW-0809">Transit peptide</keyword>
<evidence type="ECO:0000256" key="10">
    <source>
        <dbReference type="ARBA" id="ARBA00023098"/>
    </source>
</evidence>
<comment type="caution">
    <text evidence="25">The sequence shown here is derived from an EMBL/GenBank/DDBJ whole genome shotgun (WGS) entry which is preliminary data.</text>
</comment>
<comment type="subcellular location">
    <subcellularLocation>
        <location evidence="3">Cell projection</location>
        <location evidence="3">Ruffle membrane</location>
    </subcellularLocation>
    <subcellularLocation>
        <location evidence="2">Cytoplasm</location>
    </subcellularLocation>
    <subcellularLocation>
        <location evidence="1">Membrane</location>
        <topology evidence="1">Peripheral membrane protein</topology>
    </subcellularLocation>
</comment>
<evidence type="ECO:0000256" key="6">
    <source>
        <dbReference type="ARBA" id="ARBA00022703"/>
    </source>
</evidence>
<evidence type="ECO:0000313" key="26">
    <source>
        <dbReference type="Proteomes" id="UP001499993"/>
    </source>
</evidence>
<name>A0ABP9GJD7_9ACTN</name>
<protein>
    <recommendedName>
        <fullName evidence="17">Acyl-coenzyme A thioesterase THEM4</fullName>
        <ecNumber evidence="16">3.1.2.2</ecNumber>
    </recommendedName>
    <alternativeName>
        <fullName evidence="18">Thioesterase superfamily member 4</fullName>
    </alternativeName>
</protein>
<evidence type="ECO:0000256" key="18">
    <source>
        <dbReference type="ARBA" id="ARBA00043210"/>
    </source>
</evidence>
<evidence type="ECO:0000256" key="4">
    <source>
        <dbReference type="ARBA" id="ARBA00022475"/>
    </source>
</evidence>
<dbReference type="InterPro" id="IPR052365">
    <property type="entry name" value="THEM4/THEM5_acyl-CoA_thioest"/>
</dbReference>
<comment type="catalytic activity">
    <reaction evidence="20">
        <text>hexadecanoyl-CoA + H2O = hexadecanoate + CoA + H(+)</text>
        <dbReference type="Rhea" id="RHEA:16645"/>
        <dbReference type="ChEBI" id="CHEBI:7896"/>
        <dbReference type="ChEBI" id="CHEBI:15377"/>
        <dbReference type="ChEBI" id="CHEBI:15378"/>
        <dbReference type="ChEBI" id="CHEBI:57287"/>
        <dbReference type="ChEBI" id="CHEBI:57379"/>
        <dbReference type="EC" id="3.1.2.2"/>
    </reaction>
    <physiologicalReaction direction="left-to-right" evidence="20">
        <dbReference type="Rhea" id="RHEA:16646"/>
    </physiologicalReaction>
</comment>
<keyword evidence="5" id="KW-0963">Cytoplasm</keyword>
<dbReference type="PANTHER" id="PTHR12418:SF19">
    <property type="entry name" value="ACYL-COENZYME A THIOESTERASE THEM4"/>
    <property type="match status" value="1"/>
</dbReference>
<comment type="similarity">
    <text evidence="15">Belongs to the THEM4/THEM5 thioesterase family.</text>
</comment>
<evidence type="ECO:0000256" key="2">
    <source>
        <dbReference type="ARBA" id="ARBA00004496"/>
    </source>
</evidence>